<dbReference type="EMBL" id="JACGCI010000023">
    <property type="protein sequence ID" value="KAF6757304.1"/>
    <property type="molecule type" value="Genomic_DNA"/>
</dbReference>
<keyword evidence="1" id="KW-1133">Transmembrane helix</keyword>
<feature type="transmembrane region" description="Helical" evidence="1">
    <location>
        <begin position="329"/>
        <end position="356"/>
    </location>
</feature>
<evidence type="ECO:0000313" key="3">
    <source>
        <dbReference type="Proteomes" id="UP000521943"/>
    </source>
</evidence>
<keyword evidence="1" id="KW-0472">Membrane</keyword>
<evidence type="ECO:0008006" key="4">
    <source>
        <dbReference type="Google" id="ProtNLM"/>
    </source>
</evidence>
<evidence type="ECO:0000256" key="1">
    <source>
        <dbReference type="SAM" id="Phobius"/>
    </source>
</evidence>
<gene>
    <name evidence="2" type="ORF">DFP72DRAFT_1113259</name>
</gene>
<dbReference type="Proteomes" id="UP000521943">
    <property type="component" value="Unassembled WGS sequence"/>
</dbReference>
<accession>A0A8H6I3I8</accession>
<dbReference type="OrthoDB" id="2564485at2759"/>
<dbReference type="AlphaFoldDB" id="A0A8H6I3I8"/>
<proteinExistence type="predicted"/>
<comment type="caution">
    <text evidence="2">The sequence shown here is derived from an EMBL/GenBank/DDBJ whole genome shotgun (WGS) entry which is preliminary data.</text>
</comment>
<sequence length="370" mass="40370">MFLRRIPPLDYPLTRPFEAPWLSAVAYTLGFISIVILCILNVALVGYDPITVFRSDFNSIESYWFDPLTPSFARRSQPGKQCEAHLFNVGDSLITNSSLFDWSVDAIFKANAGDAGYSYKGNTLDNCDVTQVSVFGDLKTWTVEGEIFIYCNSTAADTGDSVELAGVAKFGVSALAARMTNFQRLAKNAAQGISDGYTGQFAFVRPASMLELNSTTAYLASKDTGVVSPFLAPSLNFIHLAHAAARIDLGNMAPNNFLTNLNMVDTVLIPEFPSGLPGETTRSQLYDTWKSQINPQTNKNYATLTVPGPATLQTVFICHFSKLKSGGSLFVAVLVATLSMFSSAWGLFIIIASRIVKRRGGRRSQLLRTT</sequence>
<feature type="transmembrane region" description="Helical" evidence="1">
    <location>
        <begin position="21"/>
        <end position="47"/>
    </location>
</feature>
<name>A0A8H6I3I8_9AGAR</name>
<organism evidence="2 3">
    <name type="scientific">Ephemerocybe angulata</name>
    <dbReference type="NCBI Taxonomy" id="980116"/>
    <lineage>
        <taxon>Eukaryota</taxon>
        <taxon>Fungi</taxon>
        <taxon>Dikarya</taxon>
        <taxon>Basidiomycota</taxon>
        <taxon>Agaricomycotina</taxon>
        <taxon>Agaricomycetes</taxon>
        <taxon>Agaricomycetidae</taxon>
        <taxon>Agaricales</taxon>
        <taxon>Agaricineae</taxon>
        <taxon>Psathyrellaceae</taxon>
        <taxon>Ephemerocybe</taxon>
    </lineage>
</organism>
<reference evidence="2 3" key="1">
    <citation type="submission" date="2020-07" db="EMBL/GenBank/DDBJ databases">
        <title>Comparative genomics of pyrophilous fungi reveals a link between fire events and developmental genes.</title>
        <authorList>
            <consortium name="DOE Joint Genome Institute"/>
            <person name="Steindorff A.S."/>
            <person name="Carver A."/>
            <person name="Calhoun S."/>
            <person name="Stillman K."/>
            <person name="Liu H."/>
            <person name="Lipzen A."/>
            <person name="Pangilinan J."/>
            <person name="Labutti K."/>
            <person name="Bruns T.D."/>
            <person name="Grigoriev I.V."/>
        </authorList>
    </citation>
    <scope>NUCLEOTIDE SEQUENCE [LARGE SCALE GENOMIC DNA]</scope>
    <source>
        <strain evidence="2 3">CBS 144469</strain>
    </source>
</reference>
<protein>
    <recommendedName>
        <fullName evidence="4">Transmembrane protein</fullName>
    </recommendedName>
</protein>
<keyword evidence="3" id="KW-1185">Reference proteome</keyword>
<keyword evidence="1" id="KW-0812">Transmembrane</keyword>
<evidence type="ECO:0000313" key="2">
    <source>
        <dbReference type="EMBL" id="KAF6757304.1"/>
    </source>
</evidence>